<dbReference type="Proteomes" id="UP001597251">
    <property type="component" value="Unassembled WGS sequence"/>
</dbReference>
<keyword evidence="1" id="KW-0812">Transmembrane</keyword>
<feature type="transmembrane region" description="Helical" evidence="1">
    <location>
        <begin position="12"/>
        <end position="34"/>
    </location>
</feature>
<feature type="transmembrane region" description="Helical" evidence="1">
    <location>
        <begin position="171"/>
        <end position="193"/>
    </location>
</feature>
<dbReference type="RefSeq" id="WP_125676943.1">
    <property type="nucleotide sequence ID" value="NZ_JBHTOI010000043.1"/>
</dbReference>
<evidence type="ECO:0000259" key="2">
    <source>
        <dbReference type="Pfam" id="PF03703"/>
    </source>
</evidence>
<comment type="caution">
    <text evidence="3">The sequence shown here is derived from an EMBL/GenBank/DDBJ whole genome shotgun (WGS) entry which is preliminary data.</text>
</comment>
<sequence length="478" mass="55461">MISKAHRLHPAAILFYLYKELKSIILPLFFMLIALLNGSVIIMLLTIIGLIMIVITHCLLKYFTFNYQLLDHEILVRSGIFVKKVNHVPYDRIQNITSNQWFFLKPFGLEELEIETAGHSEGPEVSLAAVSVKLKDELNRYRSEVDTEDKPKNVSRETFSGESYSITWRELLKFSLTSPAFLSGLLAVLAVYGKIQNGISKKFYELAANKMQHLGIILTIVGLFLVMLIFYIVSVVVLIAKYYHFNLVKYDNKLQMKYGLFKTKKTSISTGRVQAIVIKQTLLRRLLKIATVKLVIISNSKKEDTEKDIIIMPVIESAQIDKFLNRFFPDISTYKVKIKEPSPKTYYYDLRNTLIFTVILNIIFGMLFYKIFWLVIIFALVSLVFFMASAYLKARRSNLSIIDNKYLYLTNNHLFTKNTYFVPKSSIQIVERRQSIWLEKNFFAHLRISCRSGVGERVIMVKYLSVDWIDEVVGWYKS</sequence>
<reference evidence="4" key="1">
    <citation type="journal article" date="2019" name="Int. J. Syst. Evol. Microbiol.">
        <title>The Global Catalogue of Microorganisms (GCM) 10K type strain sequencing project: providing services to taxonomists for standard genome sequencing and annotation.</title>
        <authorList>
            <consortium name="The Broad Institute Genomics Platform"/>
            <consortium name="The Broad Institute Genome Sequencing Center for Infectious Disease"/>
            <person name="Wu L."/>
            <person name="Ma J."/>
        </authorList>
    </citation>
    <scope>NUCLEOTIDE SEQUENCE [LARGE SCALE GENOMIC DNA]</scope>
    <source>
        <strain evidence="4">CCM 8936</strain>
    </source>
</reference>
<accession>A0ABW4BVN0</accession>
<keyword evidence="4" id="KW-1185">Reference proteome</keyword>
<evidence type="ECO:0000313" key="3">
    <source>
        <dbReference type="EMBL" id="MFD1418592.1"/>
    </source>
</evidence>
<protein>
    <submittedName>
        <fullName evidence="3">PH domain-containing protein</fullName>
    </submittedName>
</protein>
<dbReference type="PANTHER" id="PTHR34473">
    <property type="entry name" value="UPF0699 TRANSMEMBRANE PROTEIN YDBS"/>
    <property type="match status" value="1"/>
</dbReference>
<dbReference type="EMBL" id="JBHTOI010000043">
    <property type="protein sequence ID" value="MFD1418592.1"/>
    <property type="molecule type" value="Genomic_DNA"/>
</dbReference>
<dbReference type="InterPro" id="IPR005182">
    <property type="entry name" value="YdbS-like_PH"/>
</dbReference>
<feature type="transmembrane region" description="Helical" evidence="1">
    <location>
        <begin position="40"/>
        <end position="60"/>
    </location>
</feature>
<gene>
    <name evidence="3" type="ORF">ACFQ42_07555</name>
</gene>
<evidence type="ECO:0000313" key="4">
    <source>
        <dbReference type="Proteomes" id="UP001597251"/>
    </source>
</evidence>
<feature type="transmembrane region" description="Helical" evidence="1">
    <location>
        <begin position="371"/>
        <end position="392"/>
    </location>
</feature>
<feature type="transmembrane region" description="Helical" evidence="1">
    <location>
        <begin position="346"/>
        <end position="365"/>
    </location>
</feature>
<dbReference type="InterPro" id="IPR014529">
    <property type="entry name" value="UCP026631"/>
</dbReference>
<feature type="transmembrane region" description="Helical" evidence="1">
    <location>
        <begin position="213"/>
        <end position="240"/>
    </location>
</feature>
<feature type="domain" description="YdbS-like PH" evidence="2">
    <location>
        <begin position="242"/>
        <end position="309"/>
    </location>
</feature>
<keyword evidence="1" id="KW-0472">Membrane</keyword>
<dbReference type="PIRSF" id="PIRSF026631">
    <property type="entry name" value="UCP026631"/>
    <property type="match status" value="1"/>
</dbReference>
<evidence type="ECO:0000256" key="1">
    <source>
        <dbReference type="SAM" id="Phobius"/>
    </source>
</evidence>
<organism evidence="3 4">
    <name type="scientific">Companilactobacillus keshanensis</name>
    <dbReference type="NCBI Taxonomy" id="2486003"/>
    <lineage>
        <taxon>Bacteria</taxon>
        <taxon>Bacillati</taxon>
        <taxon>Bacillota</taxon>
        <taxon>Bacilli</taxon>
        <taxon>Lactobacillales</taxon>
        <taxon>Lactobacillaceae</taxon>
        <taxon>Companilactobacillus</taxon>
    </lineage>
</organism>
<dbReference type="Pfam" id="PF03703">
    <property type="entry name" value="bPH_2"/>
    <property type="match status" value="2"/>
</dbReference>
<dbReference type="PANTHER" id="PTHR34473:SF2">
    <property type="entry name" value="UPF0699 TRANSMEMBRANE PROTEIN YDBT"/>
    <property type="match status" value="1"/>
</dbReference>
<proteinExistence type="predicted"/>
<feature type="domain" description="YdbS-like PH" evidence="2">
    <location>
        <begin position="62"/>
        <end position="139"/>
    </location>
</feature>
<name>A0ABW4BVN0_9LACO</name>
<keyword evidence="1" id="KW-1133">Transmembrane helix</keyword>